<comment type="caution">
    <text evidence="2">The sequence shown here is derived from an EMBL/GenBank/DDBJ whole genome shotgun (WGS) entry which is preliminary data.</text>
</comment>
<evidence type="ECO:0000313" key="2">
    <source>
        <dbReference type="EMBL" id="MPM12112.1"/>
    </source>
</evidence>
<dbReference type="SUPFAM" id="SSF52833">
    <property type="entry name" value="Thioredoxin-like"/>
    <property type="match status" value="1"/>
</dbReference>
<gene>
    <name evidence="2" type="ORF">SDC9_58463</name>
</gene>
<dbReference type="AlphaFoldDB" id="A0A644X7G4"/>
<proteinExistence type="predicted"/>
<dbReference type="Pfam" id="PF13192">
    <property type="entry name" value="Thioredoxin_3"/>
    <property type="match status" value="1"/>
</dbReference>
<dbReference type="InterPro" id="IPR036249">
    <property type="entry name" value="Thioredoxin-like_sf"/>
</dbReference>
<organism evidence="2">
    <name type="scientific">bioreactor metagenome</name>
    <dbReference type="NCBI Taxonomy" id="1076179"/>
    <lineage>
        <taxon>unclassified sequences</taxon>
        <taxon>metagenomes</taxon>
        <taxon>ecological metagenomes</taxon>
    </lineage>
</organism>
<sequence length="147" mass="15332">MALFGFSKKKNTEEELVQCDCGGMCKPSEIAAKKATEEAKAKSSGCCCGGDCSAETIAEAEKAKVSGSSVKVLGSGCAKCNQLEAATKAALEQLGMDTTIDHVTDFTQIAAYGVMTTPALVVDGKVVSFGKVLKTDEVVKILQKVRN</sequence>
<accession>A0A644X7G4</accession>
<dbReference type="InterPro" id="IPR012336">
    <property type="entry name" value="Thioredoxin-like_fold"/>
</dbReference>
<name>A0A644X7G4_9ZZZZ</name>
<evidence type="ECO:0000259" key="1">
    <source>
        <dbReference type="Pfam" id="PF13192"/>
    </source>
</evidence>
<dbReference type="InterPro" id="IPR005243">
    <property type="entry name" value="THIRX-like_proc"/>
</dbReference>
<dbReference type="PANTHER" id="PTHR36450">
    <property type="entry name" value="THIOREDOXIN"/>
    <property type="match status" value="1"/>
</dbReference>
<dbReference type="Gene3D" id="3.40.30.10">
    <property type="entry name" value="Glutaredoxin"/>
    <property type="match status" value="1"/>
</dbReference>
<dbReference type="EMBL" id="VSSQ01001923">
    <property type="protein sequence ID" value="MPM12112.1"/>
    <property type="molecule type" value="Genomic_DNA"/>
</dbReference>
<dbReference type="NCBIfam" id="TIGR00412">
    <property type="entry name" value="redox_disulf_2"/>
    <property type="match status" value="1"/>
</dbReference>
<reference evidence="2" key="1">
    <citation type="submission" date="2019-08" db="EMBL/GenBank/DDBJ databases">
        <authorList>
            <person name="Kucharzyk K."/>
            <person name="Murdoch R.W."/>
            <person name="Higgins S."/>
            <person name="Loffler F."/>
        </authorList>
    </citation>
    <scope>NUCLEOTIDE SEQUENCE</scope>
</reference>
<protein>
    <recommendedName>
        <fullName evidence="1">Thioredoxin-like fold domain-containing protein</fullName>
    </recommendedName>
</protein>
<dbReference type="PANTHER" id="PTHR36450:SF1">
    <property type="entry name" value="THIOREDOXIN"/>
    <property type="match status" value="1"/>
</dbReference>
<feature type="domain" description="Thioredoxin-like fold" evidence="1">
    <location>
        <begin position="69"/>
        <end position="143"/>
    </location>
</feature>